<dbReference type="CDD" id="cd05247">
    <property type="entry name" value="UDP_G4E_1_SDR_e"/>
    <property type="match status" value="1"/>
</dbReference>
<evidence type="ECO:0000256" key="7">
    <source>
        <dbReference type="ARBA" id="ARBA00023027"/>
    </source>
</evidence>
<evidence type="ECO:0000256" key="2">
    <source>
        <dbReference type="ARBA" id="ARBA00001911"/>
    </source>
</evidence>
<gene>
    <name evidence="12" type="ORF">TH68_00720</name>
</gene>
<evidence type="ECO:0000256" key="10">
    <source>
        <dbReference type="RuleBase" id="RU366046"/>
    </source>
</evidence>
<keyword evidence="9 10" id="KW-0119">Carbohydrate metabolism</keyword>
<dbReference type="Proteomes" id="UP000035054">
    <property type="component" value="Unassembled WGS sequence"/>
</dbReference>
<evidence type="ECO:0000313" key="13">
    <source>
        <dbReference type="Proteomes" id="UP000035054"/>
    </source>
</evidence>
<dbReference type="InterPro" id="IPR005886">
    <property type="entry name" value="UDP_G4E"/>
</dbReference>
<dbReference type="Pfam" id="PF01370">
    <property type="entry name" value="Epimerase"/>
    <property type="match status" value="1"/>
</dbReference>
<organism evidence="12 13">
    <name type="scientific">Candidatus Synechococcus spongiarum 142</name>
    <dbReference type="NCBI Taxonomy" id="1608213"/>
    <lineage>
        <taxon>Bacteria</taxon>
        <taxon>Bacillati</taxon>
        <taxon>Cyanobacteriota</taxon>
        <taxon>Cyanophyceae</taxon>
        <taxon>Synechococcales</taxon>
        <taxon>Synechococcaceae</taxon>
        <taxon>Synechococcus</taxon>
    </lineage>
</organism>
<dbReference type="InterPro" id="IPR036291">
    <property type="entry name" value="NAD(P)-bd_dom_sf"/>
</dbReference>
<evidence type="ECO:0000256" key="1">
    <source>
        <dbReference type="ARBA" id="ARBA00000083"/>
    </source>
</evidence>
<comment type="cofactor">
    <cofactor evidence="2 10">
        <name>NAD(+)</name>
        <dbReference type="ChEBI" id="CHEBI:57540"/>
    </cofactor>
</comment>
<comment type="caution">
    <text evidence="12">The sequence shown here is derived from an EMBL/GenBank/DDBJ whole genome shotgun (WGS) entry which is preliminary data.</text>
</comment>
<evidence type="ECO:0000256" key="3">
    <source>
        <dbReference type="ARBA" id="ARBA00004947"/>
    </source>
</evidence>
<evidence type="ECO:0000256" key="4">
    <source>
        <dbReference type="ARBA" id="ARBA00007637"/>
    </source>
</evidence>
<evidence type="ECO:0000256" key="8">
    <source>
        <dbReference type="ARBA" id="ARBA00023235"/>
    </source>
</evidence>
<protein>
    <recommendedName>
        <fullName evidence="6 10">UDP-glucose 4-epimerase</fullName>
        <ecNumber evidence="5 10">5.1.3.2</ecNumber>
    </recommendedName>
</protein>
<name>A0A6N3X5L0_9SYNE</name>
<evidence type="ECO:0000256" key="9">
    <source>
        <dbReference type="ARBA" id="ARBA00023277"/>
    </source>
</evidence>
<sequence>MDRVVPAQMRVLVTGGGGYIGSHTVRALQKAGHDPIVLDNLVHGHRDLVEQVLQAPLVVAHLGDRQRLQTILTQQHIEAVLHFAAYTTVGESVVDPVSYYRNNLGDTMVLLEAMVQEAQHRHTPPMPLVFSSTCATYGHPERMPISEDCPQQPINPYGRSKWMVEMLIRDCAAAYGLPAVILRYFNAAGADPAGDLGEDHMPESHLIPRVLHTIGGKRPGPFTIYGDDYPTPDGTCLRDYIHVTDLAQAHVLGLEAICRQAPGQRHGVLTYNLGTGQGHSVREVIAAAAAVTGCSPPVWVAPRRPGDPPVLVAATDKAKRELGWSPRLSQLATMVRHAWVWHQRRHGCEANSGQATGSTPGSRAS</sequence>
<keyword evidence="8 10" id="KW-0413">Isomerase</keyword>
<dbReference type="Gene3D" id="3.90.25.10">
    <property type="entry name" value="UDP-galactose 4-epimerase, domain 1"/>
    <property type="match status" value="1"/>
</dbReference>
<comment type="subunit">
    <text evidence="10">Homodimer.</text>
</comment>
<comment type="similarity">
    <text evidence="4 10">Belongs to the NAD(P)-dependent epimerase/dehydratase family.</text>
</comment>
<dbReference type="InterPro" id="IPR001509">
    <property type="entry name" value="Epimerase_deHydtase"/>
</dbReference>
<comment type="catalytic activity">
    <reaction evidence="1 10">
        <text>UDP-alpha-D-glucose = UDP-alpha-D-galactose</text>
        <dbReference type="Rhea" id="RHEA:22168"/>
        <dbReference type="ChEBI" id="CHEBI:58885"/>
        <dbReference type="ChEBI" id="CHEBI:66914"/>
        <dbReference type="EC" id="5.1.3.2"/>
    </reaction>
</comment>
<evidence type="ECO:0000256" key="6">
    <source>
        <dbReference type="ARBA" id="ARBA00018569"/>
    </source>
</evidence>
<dbReference type="PANTHER" id="PTHR43725:SF53">
    <property type="entry name" value="UDP-ARABINOSE 4-EPIMERASE 1"/>
    <property type="match status" value="1"/>
</dbReference>
<keyword evidence="7 10" id="KW-0520">NAD</keyword>
<dbReference type="NCBIfam" id="TIGR01179">
    <property type="entry name" value="galE"/>
    <property type="match status" value="1"/>
</dbReference>
<dbReference type="AlphaFoldDB" id="A0A6N3X5L0"/>
<accession>A0A6N3X5L0</accession>
<evidence type="ECO:0000313" key="12">
    <source>
        <dbReference type="EMBL" id="KKZ15361.1"/>
    </source>
</evidence>
<dbReference type="EMBL" id="JXUO01000018">
    <property type="protein sequence ID" value="KKZ15361.1"/>
    <property type="molecule type" value="Genomic_DNA"/>
</dbReference>
<comment type="pathway">
    <text evidence="3 10">Carbohydrate metabolism; galactose metabolism.</text>
</comment>
<evidence type="ECO:0000259" key="11">
    <source>
        <dbReference type="Pfam" id="PF01370"/>
    </source>
</evidence>
<proteinExistence type="inferred from homology"/>
<dbReference type="UniPathway" id="UPA00214"/>
<dbReference type="GO" id="GO:0006012">
    <property type="term" value="P:galactose metabolic process"/>
    <property type="evidence" value="ECO:0007669"/>
    <property type="project" value="UniProtKB-UniPathway"/>
</dbReference>
<dbReference type="EC" id="5.1.3.2" evidence="5 10"/>
<dbReference type="GO" id="GO:0003978">
    <property type="term" value="F:UDP-glucose 4-epimerase activity"/>
    <property type="evidence" value="ECO:0007669"/>
    <property type="project" value="UniProtKB-UniRule"/>
</dbReference>
<dbReference type="PANTHER" id="PTHR43725">
    <property type="entry name" value="UDP-GLUCOSE 4-EPIMERASE"/>
    <property type="match status" value="1"/>
</dbReference>
<dbReference type="Gene3D" id="3.40.50.720">
    <property type="entry name" value="NAD(P)-binding Rossmann-like Domain"/>
    <property type="match status" value="1"/>
</dbReference>
<evidence type="ECO:0000256" key="5">
    <source>
        <dbReference type="ARBA" id="ARBA00013189"/>
    </source>
</evidence>
<dbReference type="SUPFAM" id="SSF51735">
    <property type="entry name" value="NAD(P)-binding Rossmann-fold domains"/>
    <property type="match status" value="1"/>
</dbReference>
<feature type="domain" description="NAD-dependent epimerase/dehydratase" evidence="11">
    <location>
        <begin position="11"/>
        <end position="264"/>
    </location>
</feature>
<reference evidence="12 13" key="1">
    <citation type="submission" date="2015-01" db="EMBL/GenBank/DDBJ databases">
        <title>Lifestyle Evolution in Cyanobacterial Symbionts of Sponges.</title>
        <authorList>
            <person name="Burgsdorf I."/>
            <person name="Slaby B.M."/>
            <person name="Handley K.M."/>
            <person name="Haber M."/>
            <person name="Blom J."/>
            <person name="Marshall C.W."/>
            <person name="Gilbert J.A."/>
            <person name="Hentschel U."/>
            <person name="Steindler L."/>
        </authorList>
    </citation>
    <scope>NUCLEOTIDE SEQUENCE [LARGE SCALE GENOMIC DNA]</scope>
    <source>
        <strain evidence="12">142</strain>
    </source>
</reference>